<evidence type="ECO:0000313" key="6">
    <source>
        <dbReference type="Proteomes" id="UP001604267"/>
    </source>
</evidence>
<evidence type="ECO:0000259" key="4">
    <source>
        <dbReference type="PROSITE" id="PS01124"/>
    </source>
</evidence>
<dbReference type="Pfam" id="PF12833">
    <property type="entry name" value="HTH_18"/>
    <property type="match status" value="1"/>
</dbReference>
<dbReference type="SUPFAM" id="SSF46689">
    <property type="entry name" value="Homeodomain-like"/>
    <property type="match status" value="1"/>
</dbReference>
<keyword evidence="2" id="KW-0238">DNA-binding</keyword>
<evidence type="ECO:0000256" key="1">
    <source>
        <dbReference type="ARBA" id="ARBA00023015"/>
    </source>
</evidence>
<gene>
    <name evidence="5" type="ORF">ACGFZB_41535</name>
</gene>
<feature type="domain" description="HTH araC/xylS-type" evidence="4">
    <location>
        <begin position="221"/>
        <end position="322"/>
    </location>
</feature>
<protein>
    <submittedName>
        <fullName evidence="5">Helix-turn-helix domain-containing protein</fullName>
    </submittedName>
</protein>
<dbReference type="InterPro" id="IPR009057">
    <property type="entry name" value="Homeodomain-like_sf"/>
</dbReference>
<dbReference type="PANTHER" id="PTHR43280:SF31">
    <property type="entry name" value="TRANSCRIPTIONAL REGULATORY PROTEIN"/>
    <property type="match status" value="1"/>
</dbReference>
<reference evidence="5 6" key="1">
    <citation type="submission" date="2024-10" db="EMBL/GenBank/DDBJ databases">
        <title>The Natural Products Discovery Center: Release of the First 8490 Sequenced Strains for Exploring Actinobacteria Biosynthetic Diversity.</title>
        <authorList>
            <person name="Kalkreuter E."/>
            <person name="Kautsar S.A."/>
            <person name="Yang D."/>
            <person name="Bader C.D."/>
            <person name="Teijaro C.N."/>
            <person name="Fluegel L."/>
            <person name="Davis C.M."/>
            <person name="Simpson J.R."/>
            <person name="Lauterbach L."/>
            <person name="Steele A.D."/>
            <person name="Gui C."/>
            <person name="Meng S."/>
            <person name="Li G."/>
            <person name="Viehrig K."/>
            <person name="Ye F."/>
            <person name="Su P."/>
            <person name="Kiefer A.F."/>
            <person name="Nichols A."/>
            <person name="Cepeda A.J."/>
            <person name="Yan W."/>
            <person name="Fan B."/>
            <person name="Jiang Y."/>
            <person name="Adhikari A."/>
            <person name="Zheng C.-J."/>
            <person name="Schuster L."/>
            <person name="Cowan T.M."/>
            <person name="Smanski M.J."/>
            <person name="Chevrette M.G."/>
            <person name="De Carvalho L.P.S."/>
            <person name="Shen B."/>
        </authorList>
    </citation>
    <scope>NUCLEOTIDE SEQUENCE [LARGE SCALE GENOMIC DNA]</scope>
    <source>
        <strain evidence="5 6">NPDC048320</strain>
    </source>
</reference>
<dbReference type="PANTHER" id="PTHR43280">
    <property type="entry name" value="ARAC-FAMILY TRANSCRIPTIONAL REGULATOR"/>
    <property type="match status" value="1"/>
</dbReference>
<dbReference type="Gene3D" id="1.10.10.60">
    <property type="entry name" value="Homeodomain-like"/>
    <property type="match status" value="1"/>
</dbReference>
<dbReference type="SMART" id="SM00342">
    <property type="entry name" value="HTH_ARAC"/>
    <property type="match status" value="1"/>
</dbReference>
<dbReference type="InterPro" id="IPR018060">
    <property type="entry name" value="HTH_AraC"/>
</dbReference>
<keyword evidence="3" id="KW-0804">Transcription</keyword>
<name>A0ABW7BI21_9ACTN</name>
<proteinExistence type="predicted"/>
<sequence length="333" mass="37265">MLIETAFSTRDVPQSDRFSCWREHISQTYVPMDIEGDRAGDTTVSQRILTLGAVQLWAMEHSSMTLRRTRKLIRQSDPELYRLSLPLRGTMGLASHDHEAAYERYDLVLHDTSRPHLMRAITGHGEDTVLGTGLFIPRKLLPLPENAVDSLMMRRLSGREGIGALLAQFLTHVSRDSGSYRPEDGPRLGSVAVDLLSALFAHAIDAGDSLPPESHQQTLVARIHAFIQAHLSDPQLTPRTIAAAHHISVSYLHRLFQHGEETVAASIRRQRLQRACRDLADPAQRTVPIHAIAARWGFPRAADFTRAFRSAYGLPPTDYRDQSRQQPPDRASA</sequence>
<dbReference type="InterPro" id="IPR035418">
    <property type="entry name" value="AraC-bd_2"/>
</dbReference>
<dbReference type="InterPro" id="IPR018062">
    <property type="entry name" value="HTH_AraC-typ_CS"/>
</dbReference>
<evidence type="ECO:0000256" key="3">
    <source>
        <dbReference type="ARBA" id="ARBA00023163"/>
    </source>
</evidence>
<evidence type="ECO:0000256" key="2">
    <source>
        <dbReference type="ARBA" id="ARBA00023125"/>
    </source>
</evidence>
<dbReference type="RefSeq" id="WP_392825984.1">
    <property type="nucleotide sequence ID" value="NZ_JBICYV010000036.1"/>
</dbReference>
<keyword evidence="1" id="KW-0805">Transcription regulation</keyword>
<keyword evidence="6" id="KW-1185">Reference proteome</keyword>
<dbReference type="EMBL" id="JBICYV010000036">
    <property type="protein sequence ID" value="MFG3016822.1"/>
    <property type="molecule type" value="Genomic_DNA"/>
</dbReference>
<evidence type="ECO:0000313" key="5">
    <source>
        <dbReference type="EMBL" id="MFG3016822.1"/>
    </source>
</evidence>
<organism evidence="5 6">
    <name type="scientific">Streptomyces cinerochromogenes</name>
    <dbReference type="NCBI Taxonomy" id="66422"/>
    <lineage>
        <taxon>Bacteria</taxon>
        <taxon>Bacillati</taxon>
        <taxon>Actinomycetota</taxon>
        <taxon>Actinomycetes</taxon>
        <taxon>Kitasatosporales</taxon>
        <taxon>Streptomycetaceae</taxon>
        <taxon>Streptomyces</taxon>
    </lineage>
</organism>
<dbReference type="Proteomes" id="UP001604267">
    <property type="component" value="Unassembled WGS sequence"/>
</dbReference>
<dbReference type="PROSITE" id="PS00041">
    <property type="entry name" value="HTH_ARAC_FAMILY_1"/>
    <property type="match status" value="1"/>
</dbReference>
<comment type="caution">
    <text evidence="5">The sequence shown here is derived from an EMBL/GenBank/DDBJ whole genome shotgun (WGS) entry which is preliminary data.</text>
</comment>
<accession>A0ABW7BI21</accession>
<dbReference type="PROSITE" id="PS01124">
    <property type="entry name" value="HTH_ARAC_FAMILY_2"/>
    <property type="match status" value="1"/>
</dbReference>
<dbReference type="Pfam" id="PF14525">
    <property type="entry name" value="AraC_binding_2"/>
    <property type="match status" value="1"/>
</dbReference>